<proteinExistence type="predicted"/>
<dbReference type="Pfam" id="PF01915">
    <property type="entry name" value="Glyco_hydro_3_C"/>
    <property type="match status" value="1"/>
</dbReference>
<name>A0A7D9HKD2_PARCT</name>
<dbReference type="SMART" id="SM01217">
    <property type="entry name" value="Fn3_like"/>
    <property type="match status" value="1"/>
</dbReference>
<dbReference type="InterPro" id="IPR002772">
    <property type="entry name" value="Glyco_hydro_3_C"/>
</dbReference>
<dbReference type="InterPro" id="IPR044993">
    <property type="entry name" value="BXL"/>
</dbReference>
<dbReference type="PANTHER" id="PTHR42721">
    <property type="entry name" value="SUGAR HYDROLASE-RELATED"/>
    <property type="match status" value="1"/>
</dbReference>
<dbReference type="InterPro" id="IPR001764">
    <property type="entry name" value="Glyco_hydro_3_N"/>
</dbReference>
<dbReference type="InterPro" id="IPR017853">
    <property type="entry name" value="GH"/>
</dbReference>
<dbReference type="Pfam" id="PF14310">
    <property type="entry name" value="Fn3-like"/>
    <property type="match status" value="1"/>
</dbReference>
<gene>
    <name evidence="1" type="ORF">PACLA_8A065094</name>
</gene>
<dbReference type="EMBL" id="CACRXK020000544">
    <property type="protein sequence ID" value="CAB3982823.1"/>
    <property type="molecule type" value="Genomic_DNA"/>
</dbReference>
<dbReference type="InterPro" id="IPR013783">
    <property type="entry name" value="Ig-like_fold"/>
</dbReference>
<dbReference type="InterPro" id="IPR026891">
    <property type="entry name" value="Fn3-like"/>
</dbReference>
<comment type="caution">
    <text evidence="1">The sequence shown here is derived from an EMBL/GenBank/DDBJ whole genome shotgun (WGS) entry which is preliminary data.</text>
</comment>
<dbReference type="GO" id="GO:0045493">
    <property type="term" value="P:xylan catabolic process"/>
    <property type="evidence" value="ECO:0007669"/>
    <property type="project" value="InterPro"/>
</dbReference>
<dbReference type="InterPro" id="IPR036962">
    <property type="entry name" value="Glyco_hydro_3_N_sf"/>
</dbReference>
<sequence>MVVRRCLILFIATVLSYAGRQSYGSTLGHRDHYQFRNVSLPWDVRVEDLVKRLTLEEIIDQMAHGSWKDGGPAPAIPRLNISAYQFGTECLSGDVEAGDATSFPMSIGMAATFDPGLIYQVARATGIEVRAKHNSYVKAKEYGMHTGLSCWSPVINIMRHPLWGRNQETYGEDPYLTSILGQQFVHGLQADHPRYVLANAGCKHFDAYSGPENIPQSRFSFNAQVSDRDWYMTYLPQFQACVEAGTYSIMCSYNSVNGVPACANKKLLTDILRTKWKFKGYVISDEGALEFILFFHKYTKTKVETAAAAVNAGCNLELGLPNVSKNIYSYLGEAVTEKLVNESTLRELVKPLFYTRMRLGEFDPPEMNPYTSLDLSVIQSKKHQLLSLEAAIKSFVLLKNEKDLLPLKDLSMRITILGPFANNIAGLFGDYSPDIMKSYVSTPYSELSLIMGENLTYLAGCENPTCSTYYPGPVMDAAKKSDLVIVCLGTGITIETEGHDRADLSLPGHQLELLQDAVSVGKPTILVLYNAGPVDISWAKDNVDVIMLNFLPGQNAGKALVAVLLGYANRAGRLPYTWPVNMDQVPDMTNYSMDGRTYRYFKGDPLYPFGYGLSYTNFNYSNIVVPKEIKPCDQAVVTAELKNIGTRSGEEVTQVYINWPNATVPVPRMQLVGMKRSFLETSQSVRLSFTIQAAQFAVYTNEMVIEPGLINVYLGGQQYGQKTSNPSNVLHAVISIVGTKSVPLSQCGGMMV</sequence>
<dbReference type="InterPro" id="IPR036881">
    <property type="entry name" value="Glyco_hydro_3_C_sf"/>
</dbReference>
<dbReference type="GO" id="GO:0009044">
    <property type="term" value="F:xylan 1,4-beta-xylosidase activity"/>
    <property type="evidence" value="ECO:0007669"/>
    <property type="project" value="InterPro"/>
</dbReference>
<dbReference type="Proteomes" id="UP001152795">
    <property type="component" value="Unassembled WGS sequence"/>
</dbReference>
<dbReference type="GO" id="GO:0046556">
    <property type="term" value="F:alpha-L-arabinofuranosidase activity"/>
    <property type="evidence" value="ECO:0007669"/>
    <property type="project" value="TreeGrafter"/>
</dbReference>
<dbReference type="PANTHER" id="PTHR42721:SF42">
    <property type="entry name" value="FIBRONECTIN TYPE III-LIKE DOMAIN-CONTAINING PROTEIN"/>
    <property type="match status" value="1"/>
</dbReference>
<protein>
    <submittedName>
        <fullName evidence="1">Probable beta-D-xylosidase 5</fullName>
    </submittedName>
</protein>
<dbReference type="Pfam" id="PF00933">
    <property type="entry name" value="Glyco_hydro_3"/>
    <property type="match status" value="1"/>
</dbReference>
<dbReference type="Gene3D" id="3.40.50.1700">
    <property type="entry name" value="Glycoside hydrolase family 3 C-terminal domain"/>
    <property type="match status" value="1"/>
</dbReference>
<dbReference type="SUPFAM" id="SSF51445">
    <property type="entry name" value="(Trans)glycosidases"/>
    <property type="match status" value="1"/>
</dbReference>
<accession>A0A7D9HKD2</accession>
<dbReference type="AlphaFoldDB" id="A0A7D9HKD2"/>
<dbReference type="OrthoDB" id="47059at2759"/>
<evidence type="ECO:0000313" key="1">
    <source>
        <dbReference type="EMBL" id="CAB3982823.1"/>
    </source>
</evidence>
<dbReference type="PRINTS" id="PR00133">
    <property type="entry name" value="GLHYDRLASE3"/>
</dbReference>
<dbReference type="GO" id="GO:0031222">
    <property type="term" value="P:arabinan catabolic process"/>
    <property type="evidence" value="ECO:0007669"/>
    <property type="project" value="TreeGrafter"/>
</dbReference>
<dbReference type="Gene3D" id="2.60.40.10">
    <property type="entry name" value="Immunoglobulins"/>
    <property type="match status" value="1"/>
</dbReference>
<organism evidence="1 2">
    <name type="scientific">Paramuricea clavata</name>
    <name type="common">Red gorgonian</name>
    <name type="synonym">Violescent sea-whip</name>
    <dbReference type="NCBI Taxonomy" id="317549"/>
    <lineage>
        <taxon>Eukaryota</taxon>
        <taxon>Metazoa</taxon>
        <taxon>Cnidaria</taxon>
        <taxon>Anthozoa</taxon>
        <taxon>Octocorallia</taxon>
        <taxon>Malacalcyonacea</taxon>
        <taxon>Plexauridae</taxon>
        <taxon>Paramuricea</taxon>
    </lineage>
</organism>
<dbReference type="Gene3D" id="3.20.20.300">
    <property type="entry name" value="Glycoside hydrolase, family 3, N-terminal domain"/>
    <property type="match status" value="1"/>
</dbReference>
<reference evidence="1" key="1">
    <citation type="submission" date="2020-04" db="EMBL/GenBank/DDBJ databases">
        <authorList>
            <person name="Alioto T."/>
            <person name="Alioto T."/>
            <person name="Gomez Garrido J."/>
        </authorList>
    </citation>
    <scope>NUCLEOTIDE SEQUENCE</scope>
    <source>
        <strain evidence="1">A484AB</strain>
    </source>
</reference>
<dbReference type="SUPFAM" id="SSF52279">
    <property type="entry name" value="Beta-D-glucan exohydrolase, C-terminal domain"/>
    <property type="match status" value="1"/>
</dbReference>
<evidence type="ECO:0000313" key="2">
    <source>
        <dbReference type="Proteomes" id="UP001152795"/>
    </source>
</evidence>
<keyword evidence="2" id="KW-1185">Reference proteome</keyword>